<keyword evidence="4 8" id="KW-0378">Hydrolase</keyword>
<evidence type="ECO:0000256" key="2">
    <source>
        <dbReference type="ARBA" id="ARBA00022670"/>
    </source>
</evidence>
<keyword evidence="2 8" id="KW-0645">Protease</keyword>
<organism evidence="9 10">
    <name type="scientific">Terrihabitans rhizophilus</name>
    <dbReference type="NCBI Taxonomy" id="3092662"/>
    <lineage>
        <taxon>Bacteria</taxon>
        <taxon>Pseudomonadati</taxon>
        <taxon>Pseudomonadota</taxon>
        <taxon>Alphaproteobacteria</taxon>
        <taxon>Hyphomicrobiales</taxon>
        <taxon>Terrihabitans</taxon>
    </lineage>
</organism>
<keyword evidence="10" id="KW-1185">Reference proteome</keyword>
<dbReference type="PANTHER" id="PTHR13604">
    <property type="entry name" value="DC12-RELATED"/>
    <property type="match status" value="1"/>
</dbReference>
<evidence type="ECO:0000256" key="7">
    <source>
        <dbReference type="ARBA" id="ARBA00023239"/>
    </source>
</evidence>
<dbReference type="Gene3D" id="3.90.1680.10">
    <property type="entry name" value="SOS response associated peptidase-like"/>
    <property type="match status" value="1"/>
</dbReference>
<sequence length="151" mass="17202">IGWKTINARAETVATMPAFRSAFQSRRCIVPADAFYEWTGEKGSKQPHAIAMKDRGLFGFAGLWENWKDPATEQWLRTFTIITTRANETIADLHERMPVILKPDSYAQWLAPDADVRDLLRPYPADEMEHWLVSPRVNGPALDDAEMLNSL</sequence>
<dbReference type="EC" id="3.4.-.-" evidence="8"/>
<dbReference type="Proteomes" id="UP001274321">
    <property type="component" value="Unassembled WGS sequence"/>
</dbReference>
<gene>
    <name evidence="9" type="ORF">SCD90_09390</name>
</gene>
<evidence type="ECO:0000256" key="5">
    <source>
        <dbReference type="ARBA" id="ARBA00023124"/>
    </source>
</evidence>
<evidence type="ECO:0000256" key="3">
    <source>
        <dbReference type="ARBA" id="ARBA00022763"/>
    </source>
</evidence>
<keyword evidence="6" id="KW-0238">DNA-binding</keyword>
<dbReference type="EMBL" id="JAXAFJ010000005">
    <property type="protein sequence ID" value="MDX6806278.1"/>
    <property type="molecule type" value="Genomic_DNA"/>
</dbReference>
<keyword evidence="7" id="KW-0456">Lyase</keyword>
<proteinExistence type="inferred from homology"/>
<feature type="non-terminal residue" evidence="9">
    <location>
        <position position="1"/>
    </location>
</feature>
<dbReference type="RefSeq" id="WP_319844410.1">
    <property type="nucleotide sequence ID" value="NZ_JAXAFJ010000005.1"/>
</dbReference>
<comment type="caution">
    <text evidence="9">The sequence shown here is derived from an EMBL/GenBank/DDBJ whole genome shotgun (WGS) entry which is preliminary data.</text>
</comment>
<dbReference type="PANTHER" id="PTHR13604:SF0">
    <property type="entry name" value="ABASIC SITE PROCESSING PROTEIN HMCES"/>
    <property type="match status" value="1"/>
</dbReference>
<evidence type="ECO:0000256" key="4">
    <source>
        <dbReference type="ARBA" id="ARBA00022801"/>
    </source>
</evidence>
<name>A0ABU4RQ22_9HYPH</name>
<dbReference type="InterPro" id="IPR036590">
    <property type="entry name" value="SRAP-like"/>
</dbReference>
<evidence type="ECO:0000256" key="8">
    <source>
        <dbReference type="RuleBase" id="RU364100"/>
    </source>
</evidence>
<keyword evidence="5" id="KW-0190">Covalent protein-DNA linkage</keyword>
<protein>
    <recommendedName>
        <fullName evidence="8">Abasic site processing protein</fullName>
        <ecNumber evidence="8">3.4.-.-</ecNumber>
    </recommendedName>
</protein>
<dbReference type="InterPro" id="IPR003738">
    <property type="entry name" value="SRAP"/>
</dbReference>
<dbReference type="Pfam" id="PF02586">
    <property type="entry name" value="SRAP"/>
    <property type="match status" value="1"/>
</dbReference>
<evidence type="ECO:0000256" key="1">
    <source>
        <dbReference type="ARBA" id="ARBA00008136"/>
    </source>
</evidence>
<reference evidence="9 10" key="1">
    <citation type="submission" date="2023-11" db="EMBL/GenBank/DDBJ databases">
        <authorList>
            <person name="Bao R."/>
        </authorList>
    </citation>
    <scope>NUCLEOTIDE SEQUENCE [LARGE SCALE GENOMIC DNA]</scope>
    <source>
        <strain evidence="9 10">PJ23</strain>
    </source>
</reference>
<evidence type="ECO:0000313" key="10">
    <source>
        <dbReference type="Proteomes" id="UP001274321"/>
    </source>
</evidence>
<accession>A0ABU4RQ22</accession>
<comment type="similarity">
    <text evidence="1 8">Belongs to the SOS response-associated peptidase family.</text>
</comment>
<keyword evidence="3" id="KW-0227">DNA damage</keyword>
<evidence type="ECO:0000256" key="6">
    <source>
        <dbReference type="ARBA" id="ARBA00023125"/>
    </source>
</evidence>
<dbReference type="SUPFAM" id="SSF143081">
    <property type="entry name" value="BB1717-like"/>
    <property type="match status" value="1"/>
</dbReference>
<evidence type="ECO:0000313" key="9">
    <source>
        <dbReference type="EMBL" id="MDX6806278.1"/>
    </source>
</evidence>